<dbReference type="SUPFAM" id="SSF51735">
    <property type="entry name" value="NAD(P)-binding Rossmann-fold domains"/>
    <property type="match status" value="1"/>
</dbReference>
<dbReference type="Gene3D" id="3.40.50.720">
    <property type="entry name" value="NAD(P)-binding Rossmann-like Domain"/>
    <property type="match status" value="1"/>
</dbReference>
<dbReference type="InterPro" id="IPR036291">
    <property type="entry name" value="NAD(P)-bd_dom_sf"/>
</dbReference>
<dbReference type="InterPro" id="IPR051729">
    <property type="entry name" value="Opine/Lysopine_DH"/>
</dbReference>
<dbReference type="Pfam" id="PF02317">
    <property type="entry name" value="Octopine_DH"/>
    <property type="match status" value="1"/>
</dbReference>
<comment type="caution">
    <text evidence="3">The sequence shown here is derived from an EMBL/GenBank/DDBJ whole genome shotgun (WGS) entry which is preliminary data.</text>
</comment>
<evidence type="ECO:0000313" key="4">
    <source>
        <dbReference type="Proteomes" id="UP000036780"/>
    </source>
</evidence>
<dbReference type="InterPro" id="IPR003421">
    <property type="entry name" value="Opine_DH"/>
</dbReference>
<feature type="domain" description="Ketopantoate reductase N-terminal" evidence="2">
    <location>
        <begin position="3"/>
        <end position="107"/>
    </location>
</feature>
<dbReference type="GO" id="GO:0016491">
    <property type="term" value="F:oxidoreductase activity"/>
    <property type="evidence" value="ECO:0007669"/>
    <property type="project" value="InterPro"/>
</dbReference>
<proteinExistence type="predicted"/>
<dbReference type="EMBL" id="LGTO01000007">
    <property type="protein sequence ID" value="KNE18744.1"/>
    <property type="molecule type" value="Genomic_DNA"/>
</dbReference>
<dbReference type="PANTHER" id="PTHR38015">
    <property type="entry name" value="BLR6086 PROTEIN"/>
    <property type="match status" value="1"/>
</dbReference>
<organism evidence="3 4">
    <name type="scientific">Virgibacillus pantothenticus</name>
    <dbReference type="NCBI Taxonomy" id="1473"/>
    <lineage>
        <taxon>Bacteria</taxon>
        <taxon>Bacillati</taxon>
        <taxon>Bacillota</taxon>
        <taxon>Bacilli</taxon>
        <taxon>Bacillales</taxon>
        <taxon>Bacillaceae</taxon>
        <taxon>Virgibacillus</taxon>
    </lineage>
</organism>
<protein>
    <submittedName>
        <fullName evidence="3">NAD/NADP octopine/nopaline dehydrogenase</fullName>
    </submittedName>
</protein>
<keyword evidence="4" id="KW-1185">Reference proteome</keyword>
<gene>
    <name evidence="3" type="ORF">AFK71_09020</name>
</gene>
<evidence type="ECO:0000259" key="2">
    <source>
        <dbReference type="Pfam" id="PF02558"/>
    </source>
</evidence>
<dbReference type="InterPro" id="IPR013332">
    <property type="entry name" value="KPR_N"/>
</dbReference>
<dbReference type="InterPro" id="IPR013328">
    <property type="entry name" value="6PGD_dom2"/>
</dbReference>
<reference evidence="4" key="1">
    <citation type="submission" date="2015-07" db="EMBL/GenBank/DDBJ databases">
        <title>Fjat-10053 dsm26.</title>
        <authorList>
            <person name="Liu B."/>
            <person name="Wang J."/>
            <person name="Zhu Y."/>
            <person name="Liu G."/>
            <person name="Chen Q."/>
            <person name="Chen Z."/>
            <person name="Lan J."/>
            <person name="Che J."/>
            <person name="Ge C."/>
            <person name="Shi H."/>
            <person name="Pan Z."/>
            <person name="Liu X."/>
        </authorList>
    </citation>
    <scope>NUCLEOTIDE SEQUENCE [LARGE SCALE GENOMIC DNA]</scope>
    <source>
        <strain evidence="4">DSM 26</strain>
    </source>
</reference>
<evidence type="ECO:0000259" key="1">
    <source>
        <dbReference type="Pfam" id="PF02317"/>
    </source>
</evidence>
<dbReference type="InterPro" id="IPR008927">
    <property type="entry name" value="6-PGluconate_DH-like_C_sf"/>
</dbReference>
<dbReference type="OrthoDB" id="1073746at2"/>
<dbReference type="RefSeq" id="WP_050351223.1">
    <property type="nucleotide sequence ID" value="NZ_CP073011.1"/>
</dbReference>
<dbReference type="Gene3D" id="1.10.1040.10">
    <property type="entry name" value="N-(1-d-carboxylethyl)-l-norvaline Dehydrogenase, domain 2"/>
    <property type="match status" value="1"/>
</dbReference>
<dbReference type="GeneID" id="66871692"/>
<accession>A0A0L0QJP9</accession>
<evidence type="ECO:0000313" key="3">
    <source>
        <dbReference type="EMBL" id="KNE18744.1"/>
    </source>
</evidence>
<dbReference type="PANTHER" id="PTHR38015:SF1">
    <property type="entry name" value="OPINE DEHYDROGENASE DOMAIN-CONTAINING PROTEIN"/>
    <property type="match status" value="1"/>
</dbReference>
<feature type="domain" description="Opine dehydrogenase" evidence="1">
    <location>
        <begin position="183"/>
        <end position="328"/>
    </location>
</feature>
<name>A0A0L0QJP9_VIRPA</name>
<dbReference type="Proteomes" id="UP000036780">
    <property type="component" value="Unassembled WGS sequence"/>
</dbReference>
<sequence>MKIAILGAGHAGCAVAGDLSIKGHDVTLIKTSNSMHNENFNYLLKNNGKITLRENEVTKTTRINKITKDLSELSKAEIIIVYIQTTYHEDLIRKMKDYIQDEQIILFNPGYFSTAYMLKHGIKHNITIVEAQSSFIDCRIIEPGVINVGFRNVRNPLGVYPNENLSIARNKLDNLGYPFKYLSSTVEAALHNPNLIVHTVGAIMSIPRIEKTNGDYVMYYEVFTPSVWNILEKLDEEKMNVLEKLGFERISYVEACKYRNSLDDTLDAKEVFFKYAMMPNRSKGPVSVRSRYITEDVPEGLVMLESIAKQLGIKTPVCTALIEIASAALEMDMRKNGRTPERLGKKNIEKILEDRKQKVAEA</sequence>
<dbReference type="AlphaFoldDB" id="A0A0L0QJP9"/>
<dbReference type="PATRIC" id="fig|1473.5.peg.262"/>
<dbReference type="Pfam" id="PF02558">
    <property type="entry name" value="ApbA"/>
    <property type="match status" value="1"/>
</dbReference>
<dbReference type="SUPFAM" id="SSF48179">
    <property type="entry name" value="6-phosphogluconate dehydrogenase C-terminal domain-like"/>
    <property type="match status" value="1"/>
</dbReference>